<evidence type="ECO:0000256" key="2">
    <source>
        <dbReference type="ARBA" id="ARBA00022679"/>
    </source>
</evidence>
<reference evidence="5 6" key="1">
    <citation type="submission" date="2019-02" db="EMBL/GenBank/DDBJ databases">
        <title>Isolation and identification of novel species under the genus Muribaculum.</title>
        <authorList>
            <person name="Miyake S."/>
            <person name="Ding Y."/>
            <person name="Low A."/>
            <person name="Soh M."/>
            <person name="Seedorf H."/>
        </authorList>
    </citation>
    <scope>NUCLEOTIDE SEQUENCE [LARGE SCALE GENOMIC DNA]</scope>
    <source>
        <strain evidence="5 6">TLL-A4</strain>
    </source>
</reference>
<dbReference type="Gene3D" id="2.160.10.10">
    <property type="entry name" value="Hexapeptide repeat proteins"/>
    <property type="match status" value="1"/>
</dbReference>
<dbReference type="RefSeq" id="WP_136410220.1">
    <property type="nucleotide sequence ID" value="NZ_CP039393.1"/>
</dbReference>
<keyword evidence="6" id="KW-1185">Reference proteome</keyword>
<evidence type="ECO:0000313" key="6">
    <source>
        <dbReference type="Proteomes" id="UP000297031"/>
    </source>
</evidence>
<accession>A0A4P7VJY3</accession>
<sequence length="190" mass="20578">MIDTYIHPTAVIDNGAIIGNGCHIWHFVHIMEGAVLGNSCNIGQNVMIAGSAIIGNNVKIQNNVSVYDGVICEDDVFLGPSCVFTNVRNPRSEFPRKGKYESTIVHRGATIGANATIVCGVEIGKYAFIGAGAVVTDSVPDYAIVMGVPARCKGWMCKCGHRLEFNKYDVAICSESGHRYCKFKDNVYVL</sequence>
<keyword evidence="2 5" id="KW-0808">Transferase</keyword>
<keyword evidence="3" id="KW-0677">Repeat</keyword>
<dbReference type="PANTHER" id="PTHR43300">
    <property type="entry name" value="ACETYLTRANSFERASE"/>
    <property type="match status" value="1"/>
</dbReference>
<protein>
    <submittedName>
        <fullName evidence="5">N-acetyltransferase</fullName>
    </submittedName>
</protein>
<dbReference type="PROSITE" id="PS00101">
    <property type="entry name" value="HEXAPEP_TRANSFERASES"/>
    <property type="match status" value="1"/>
</dbReference>
<dbReference type="Pfam" id="PF00132">
    <property type="entry name" value="Hexapep"/>
    <property type="match status" value="2"/>
</dbReference>
<evidence type="ECO:0000313" key="5">
    <source>
        <dbReference type="EMBL" id="QCD35546.1"/>
    </source>
</evidence>
<dbReference type="CDD" id="cd03358">
    <property type="entry name" value="LbH_WxcM_N_like"/>
    <property type="match status" value="1"/>
</dbReference>
<dbReference type="AlphaFoldDB" id="A0A4P7VJY3"/>
<name>A0A4P7VJY3_9BACT</name>
<dbReference type="InterPro" id="IPR001451">
    <property type="entry name" value="Hexapep"/>
</dbReference>
<dbReference type="InterPro" id="IPR011004">
    <property type="entry name" value="Trimer_LpxA-like_sf"/>
</dbReference>
<dbReference type="InterPro" id="IPR018357">
    <property type="entry name" value="Hexapep_transf_CS"/>
</dbReference>
<dbReference type="InterPro" id="IPR050179">
    <property type="entry name" value="Trans_hexapeptide_repeat"/>
</dbReference>
<dbReference type="OrthoDB" id="9801697at2"/>
<dbReference type="PANTHER" id="PTHR43300:SF4">
    <property type="entry name" value="ACYL-[ACYL-CARRIER-PROTEIN]--UDP-N-ACETYLGLUCOSAMINE O-ACYLTRANSFERASE"/>
    <property type="match status" value="1"/>
</dbReference>
<dbReference type="GO" id="GO:0016746">
    <property type="term" value="F:acyltransferase activity"/>
    <property type="evidence" value="ECO:0007669"/>
    <property type="project" value="UniProtKB-KW"/>
</dbReference>
<dbReference type="Proteomes" id="UP000297031">
    <property type="component" value="Chromosome"/>
</dbReference>
<gene>
    <name evidence="5" type="ORF">E7746_06375</name>
</gene>
<dbReference type="SUPFAM" id="SSF51161">
    <property type="entry name" value="Trimeric LpxA-like enzymes"/>
    <property type="match status" value="1"/>
</dbReference>
<comment type="similarity">
    <text evidence="1">Belongs to the transferase hexapeptide repeat family.</text>
</comment>
<proteinExistence type="inferred from homology"/>
<evidence type="ECO:0000256" key="1">
    <source>
        <dbReference type="ARBA" id="ARBA00007274"/>
    </source>
</evidence>
<evidence type="ECO:0000256" key="3">
    <source>
        <dbReference type="ARBA" id="ARBA00022737"/>
    </source>
</evidence>
<evidence type="ECO:0000256" key="4">
    <source>
        <dbReference type="ARBA" id="ARBA00023315"/>
    </source>
</evidence>
<organism evidence="5 6">
    <name type="scientific">Muribaculum gordoncarteri</name>
    <dbReference type="NCBI Taxonomy" id="2530390"/>
    <lineage>
        <taxon>Bacteria</taxon>
        <taxon>Pseudomonadati</taxon>
        <taxon>Bacteroidota</taxon>
        <taxon>Bacteroidia</taxon>
        <taxon>Bacteroidales</taxon>
        <taxon>Muribaculaceae</taxon>
        <taxon>Muribaculum</taxon>
    </lineage>
</organism>
<keyword evidence="4" id="KW-0012">Acyltransferase</keyword>
<dbReference type="EMBL" id="CP039393">
    <property type="protein sequence ID" value="QCD35546.1"/>
    <property type="molecule type" value="Genomic_DNA"/>
</dbReference>
<dbReference type="KEGG" id="mgod:E7746_06375"/>